<name>A0ABN3QY78_9ACTN</name>
<comment type="caution">
    <text evidence="2">The sequence shown here is derived from an EMBL/GenBank/DDBJ whole genome shotgun (WGS) entry which is preliminary data.</text>
</comment>
<dbReference type="CDD" id="cd00161">
    <property type="entry name" value="beta-trefoil_Ricin-like"/>
    <property type="match status" value="2"/>
</dbReference>
<evidence type="ECO:0000259" key="1">
    <source>
        <dbReference type="SMART" id="SM00458"/>
    </source>
</evidence>
<dbReference type="SMART" id="SM00458">
    <property type="entry name" value="RICIN"/>
    <property type="match status" value="2"/>
</dbReference>
<dbReference type="SUPFAM" id="SSF50370">
    <property type="entry name" value="Ricin B-like lectins"/>
    <property type="match status" value="2"/>
</dbReference>
<dbReference type="EMBL" id="BAAATD010000025">
    <property type="protein sequence ID" value="GAA2638474.1"/>
    <property type="molecule type" value="Genomic_DNA"/>
</dbReference>
<dbReference type="RefSeq" id="WP_344549206.1">
    <property type="nucleotide sequence ID" value="NZ_BAAATD010000025.1"/>
</dbReference>
<feature type="domain" description="Ricin B lectin" evidence="1">
    <location>
        <begin position="955"/>
        <end position="1096"/>
    </location>
</feature>
<proteinExistence type="predicted"/>
<protein>
    <recommendedName>
        <fullName evidence="1">Ricin B lectin domain-containing protein</fullName>
    </recommendedName>
</protein>
<dbReference type="Pfam" id="PF00652">
    <property type="entry name" value="Ricin_B_lectin"/>
    <property type="match status" value="1"/>
</dbReference>
<keyword evidence="3" id="KW-1185">Reference proteome</keyword>
<organism evidence="2 3">
    <name type="scientific">Actinomadura fulvescens</name>
    <dbReference type="NCBI Taxonomy" id="46160"/>
    <lineage>
        <taxon>Bacteria</taxon>
        <taxon>Bacillati</taxon>
        <taxon>Actinomycetota</taxon>
        <taxon>Actinomycetes</taxon>
        <taxon>Streptosporangiales</taxon>
        <taxon>Thermomonosporaceae</taxon>
        <taxon>Actinomadura</taxon>
    </lineage>
</organism>
<gene>
    <name evidence="2" type="ORF">GCM10010411_93030</name>
</gene>
<dbReference type="InterPro" id="IPR035992">
    <property type="entry name" value="Ricin_B-like_lectins"/>
</dbReference>
<accession>A0ABN3QY78</accession>
<sequence>MEVTEQASETTKLSALPDGQFQFETSPVPIRVKRNGTFHDADLTLQRTGAGIASRMSVNGVSFGAGGNDVLATMTRDGKSLTLTWTGAKLPAPVLDGDNATYVDAGGAGVDLVVRSTPTGWSHSVVVRTPEAAKAPGLAKIKFGIRASGVKLKELSGERLAAVDATGNELFAAPAPLMWEGTEPAGQRPIAKSAPEEVAAGPAPRATTKPMAVEVGSGSLALVPDRKLLTAADTKFPVVLDPSWQTWNGDREADNDGHGAWNSGWAYVDRTFPDAKYWKPDRLPTGREVEDGTDKRSFIRMDASKLHQWSGNVKVKVNDVAITFDTLHAWSCTPRDVRLFNTGHFDSSTTWNSRPGESVPSGSGWDNGWLSSASVRVGRPECGNDNGANDARFTGGNLVRMLQWVTDYKWDIFNLGLYPDKDYDDTHTWKVMDVDPRMVVKYSRVPLAPKDVHFKNGGTTKKPCVQGANRPWVGLSRDRTLHGSFTDYDGDSAGGAEGQLLRAEYEVAPLGKPAESWNRYDPPDGKFRKAAADGYLHGTLTMVKGDEAPTSPDGGTGFMWRVRGQDDTQLYGPWSAWCEFVIDGKRPNQPTVTSAEYPEGRTGGYDAEGRKYKPGTFTFGPGGSGDVVKFFYKFSDGRSGTLDKIAPGASATTPAWTPKRFGWQWLEVTGYDRAGNPSPVKKYEFGVEQPPRDAGWAMDETSGNIAHAVAGTGTANPNADMVFSSGTAMNQPGNLAKVPADRSVRLNGAQFGEVRPGTGPDGKPVPLVDTSKRFMFSTWAKLATTTGDQIVVSQAAADGSVFELGWIGNRWTFRHRKADGTEIGKVSRNLPQAADGTPWTSHWVSLMAGYDPIKSEIWLRTQAEGETKVCPVPAEPWNCTTKRVMPEELAAATTTWVPAAGTGSLLFGTTTTATGKGSYWNGWLDDSQLWPLAHPDESVLRAIYGESIQDQQFAGETLRLVNVNSGQCLDVVDASGASQANVQQWICNRGEAQNWQFTDAGDGYYTLTNPNSGKCLDVDATDGSGTADGRNVWQYDCNGNPGQLWKAEKKANGYWLKSKRSDKCLTVEGGSMGSAANVLQWSCGDPVLDEQLWNITDQKFHELDGVTYRLRNTSSNKCMNVLGGSTTDGADVIQWTCEGYPWEDWKFVHQGNGYYTLISVNTLSDPKTAKCLEVADGSTVAGANIRQGLCEPGAQHQSWKVTPIAGDGKDGYQLIAAHSGQVVEVKDASADDLGDVVQNVPREPVEAHQVWKLNCLPGSEWRCA</sequence>
<dbReference type="Proteomes" id="UP001501509">
    <property type="component" value="Unassembled WGS sequence"/>
</dbReference>
<dbReference type="PROSITE" id="PS50231">
    <property type="entry name" value="RICIN_B_LECTIN"/>
    <property type="match status" value="2"/>
</dbReference>
<feature type="domain" description="Ricin B lectin" evidence="1">
    <location>
        <begin position="1104"/>
        <end position="1254"/>
    </location>
</feature>
<evidence type="ECO:0000313" key="3">
    <source>
        <dbReference type="Proteomes" id="UP001501509"/>
    </source>
</evidence>
<reference evidence="2 3" key="1">
    <citation type="journal article" date="2019" name="Int. J. Syst. Evol. Microbiol.">
        <title>The Global Catalogue of Microorganisms (GCM) 10K type strain sequencing project: providing services to taxonomists for standard genome sequencing and annotation.</title>
        <authorList>
            <consortium name="The Broad Institute Genomics Platform"/>
            <consortium name="The Broad Institute Genome Sequencing Center for Infectious Disease"/>
            <person name="Wu L."/>
            <person name="Ma J."/>
        </authorList>
    </citation>
    <scope>NUCLEOTIDE SEQUENCE [LARGE SCALE GENOMIC DNA]</scope>
    <source>
        <strain evidence="2 3">JCM 6833</strain>
    </source>
</reference>
<dbReference type="Gene3D" id="2.80.10.50">
    <property type="match status" value="5"/>
</dbReference>
<dbReference type="InterPro" id="IPR000772">
    <property type="entry name" value="Ricin_B_lectin"/>
</dbReference>
<dbReference type="Pfam" id="PF14200">
    <property type="entry name" value="RicinB_lectin_2"/>
    <property type="match status" value="2"/>
</dbReference>
<evidence type="ECO:0000313" key="2">
    <source>
        <dbReference type="EMBL" id="GAA2638474.1"/>
    </source>
</evidence>